<protein>
    <recommendedName>
        <fullName evidence="2">Butyrate kinase</fullName>
    </recommendedName>
</protein>
<organism evidence="1">
    <name type="scientific">uncultured bacterium BAC10-10</name>
    <dbReference type="NCBI Taxonomy" id="333372"/>
    <lineage>
        <taxon>Bacteria</taxon>
        <taxon>environmental samples</taxon>
    </lineage>
</organism>
<reference evidence="1" key="1">
    <citation type="journal article" date="2005" name="Appl. Environ. Microbiol.">
        <title>Highly divergent genes for methanopterin-linked C1 transfer reactions in Lake Washington, assessed via metagenomic analysis and mRNA detection.</title>
        <authorList>
            <person name="Kalyuzhnaya M.G."/>
            <person name="Bowerman S."/>
            <person name="Nercessian O."/>
            <person name="Lidstrom M.E."/>
            <person name="Chistoserdova L."/>
        </authorList>
    </citation>
    <scope>NUCLEOTIDE SEQUENCE</scope>
</reference>
<evidence type="ECO:0008006" key="2">
    <source>
        <dbReference type="Google" id="ProtNLM"/>
    </source>
</evidence>
<dbReference type="AlphaFoldDB" id="Q4JIP9"/>
<sequence length="367" mass="37078">MPRVIGIDPGTVSIDLCGIDDGRVFLDRSFPTAEALARPSILIDLLTDAHAERSIDLVAGPSGYGLPLVNARDLTDEDLRLAQLTAGGEASGGIGGLGGLMRQLAGAPVPVVFTPGVVHLSSVPAHRKINRIDMGTADKVCAVALGIHERSRQLGCRERDVSFILLELGGAFTAAIAVEQGQIVDGAGGSSGPMGLRGAGSLDGEVAFLCGSVPKGLLFGGGVATVAGTPDADADQLAHPGTSQGRLAWAAYLESATKAVAALMVSAPGARDVILSGRVARIPAARDELTRRLAKMATGTSVYALAGFAAVAKTAAQGAALVADGLAGGMTAALVDTLGIRQASGTVLDHLHVISPAAARARLGIPW</sequence>
<dbReference type="SUPFAM" id="SSF53067">
    <property type="entry name" value="Actin-like ATPase domain"/>
    <property type="match status" value="1"/>
</dbReference>
<reference evidence="1" key="2">
    <citation type="journal article" date="2005" name="J. Bacteriol.">
        <title>MtdC, a novel class of methylene tetrahydromethanopterin dehydrogenases.</title>
        <authorList>
            <person name="Vorholt J.A."/>
            <person name="Kalyuzhnaya M.G."/>
            <person name="Hagemeier C.H."/>
            <person name="Lidstrom M.E."/>
            <person name="Chistoserdova L."/>
        </authorList>
    </citation>
    <scope>NUCLEOTIDE SEQUENCE</scope>
</reference>
<dbReference type="Pfam" id="PF07318">
    <property type="entry name" value="DUF1464"/>
    <property type="match status" value="1"/>
</dbReference>
<dbReference type="EMBL" id="DQ084250">
    <property type="protein sequence ID" value="AAY89265.1"/>
    <property type="molecule type" value="Genomic_DNA"/>
</dbReference>
<name>Q4JIP9_9BACT</name>
<dbReference type="PIRSF" id="PIRSF009433">
    <property type="entry name" value="DUF1464"/>
    <property type="match status" value="1"/>
</dbReference>
<accession>Q4JIP9</accession>
<dbReference type="InterPro" id="IPR009927">
    <property type="entry name" value="DUF1464"/>
</dbReference>
<proteinExistence type="predicted"/>
<evidence type="ECO:0000313" key="1">
    <source>
        <dbReference type="EMBL" id="AAY89265.1"/>
    </source>
</evidence>
<dbReference type="InterPro" id="IPR043129">
    <property type="entry name" value="ATPase_NBD"/>
</dbReference>
<dbReference type="Gene3D" id="3.30.420.40">
    <property type="match status" value="1"/>
</dbReference>